<reference evidence="1 2" key="2">
    <citation type="submission" date="2019-01" db="EMBL/GenBank/DDBJ databases">
        <authorList>
            <person name="Li Y."/>
        </authorList>
    </citation>
    <scope>NUCLEOTIDE SEQUENCE [LARGE SCALE GENOMIC DNA]</scope>
    <source>
        <strain evidence="1 2">SK2B-1</strain>
    </source>
</reference>
<dbReference type="Proteomes" id="UP000284476">
    <property type="component" value="Unassembled WGS sequence"/>
</dbReference>
<sequence>MKKRRKRDRRMRAARTAFIRGMVATGVLAVTDAGGRSLSRAEVRRALKAGIAVAGGTMVAEALERDEPVRAMLALAGGIAAAMAVDGLLQATDREQEQESDGKEEIG</sequence>
<comment type="caution">
    <text evidence="1">The sequence shown here is derived from an EMBL/GenBank/DDBJ whole genome shotgun (WGS) entry which is preliminary data.</text>
</comment>
<protein>
    <submittedName>
        <fullName evidence="1">Uncharacterized protein</fullName>
    </submittedName>
</protein>
<evidence type="ECO:0000313" key="1">
    <source>
        <dbReference type="EMBL" id="RWR19522.1"/>
    </source>
</evidence>
<proteinExistence type="predicted"/>
<accession>A0A443JG89</accession>
<dbReference type="AlphaFoldDB" id="A0A443JG89"/>
<evidence type="ECO:0000313" key="2">
    <source>
        <dbReference type="Proteomes" id="UP000284476"/>
    </source>
</evidence>
<dbReference type="RefSeq" id="WP_206612955.1">
    <property type="nucleotide sequence ID" value="NZ_JBHRSO010000063.1"/>
</dbReference>
<reference evidence="1 2" key="1">
    <citation type="submission" date="2019-01" db="EMBL/GenBank/DDBJ databases">
        <title>Sinorhodobacter populi sp. nov. isolated from the symptomatic bark tissue of Populus euramericana canker.</title>
        <authorList>
            <person name="Xu G."/>
        </authorList>
    </citation>
    <scope>NUCLEOTIDE SEQUENCE [LARGE SCALE GENOMIC DNA]</scope>
    <source>
        <strain evidence="1 2">SK2B-1</strain>
    </source>
</reference>
<dbReference type="EMBL" id="SAUZ01000015">
    <property type="protein sequence ID" value="RWR19522.1"/>
    <property type="molecule type" value="Genomic_DNA"/>
</dbReference>
<name>A0A443JG89_9RHOB</name>
<organism evidence="1 2">
    <name type="scientific">Paenirhodobacter populi</name>
    <dbReference type="NCBI Taxonomy" id="2306993"/>
    <lineage>
        <taxon>Bacteria</taxon>
        <taxon>Pseudomonadati</taxon>
        <taxon>Pseudomonadota</taxon>
        <taxon>Alphaproteobacteria</taxon>
        <taxon>Rhodobacterales</taxon>
        <taxon>Rhodobacter group</taxon>
        <taxon>Paenirhodobacter</taxon>
    </lineage>
</organism>
<gene>
    <name evidence="1" type="ORF">D2T30_13465</name>
</gene>